<gene>
    <name evidence="2" type="ORF">DBO85_09955</name>
</gene>
<protein>
    <submittedName>
        <fullName evidence="2">Uncharacterized protein</fullName>
    </submittedName>
</protein>
<evidence type="ECO:0000313" key="3">
    <source>
        <dbReference type="Proteomes" id="UP000244064"/>
    </source>
</evidence>
<dbReference type="Proteomes" id="UP000244064">
    <property type="component" value="Unassembled WGS sequence"/>
</dbReference>
<dbReference type="EMBL" id="QASN01000017">
    <property type="protein sequence ID" value="PTU74409.1"/>
    <property type="molecule type" value="Genomic_DNA"/>
</dbReference>
<accession>A0A2T5P9J6</accession>
<evidence type="ECO:0000256" key="1">
    <source>
        <dbReference type="SAM" id="SignalP"/>
    </source>
</evidence>
<feature type="signal peptide" evidence="1">
    <location>
        <begin position="1"/>
        <end position="19"/>
    </location>
</feature>
<keyword evidence="3" id="KW-1185">Reference proteome</keyword>
<dbReference type="AlphaFoldDB" id="A0A2T5P9J6"/>
<dbReference type="RefSeq" id="WP_108107107.1">
    <property type="nucleotide sequence ID" value="NZ_QASN01000017.1"/>
</dbReference>
<organism evidence="2 3">
    <name type="scientific">Pseudomonas mangrovi</name>
    <dbReference type="NCBI Taxonomy" id="2161748"/>
    <lineage>
        <taxon>Bacteria</taxon>
        <taxon>Pseudomonadati</taxon>
        <taxon>Pseudomonadota</taxon>
        <taxon>Gammaproteobacteria</taxon>
        <taxon>Pseudomonadales</taxon>
        <taxon>Pseudomonadaceae</taxon>
        <taxon>Pseudomonas</taxon>
    </lineage>
</organism>
<proteinExistence type="predicted"/>
<evidence type="ECO:0000313" key="2">
    <source>
        <dbReference type="EMBL" id="PTU74409.1"/>
    </source>
</evidence>
<comment type="caution">
    <text evidence="2">The sequence shown here is derived from an EMBL/GenBank/DDBJ whole genome shotgun (WGS) entry which is preliminary data.</text>
</comment>
<name>A0A2T5P9J6_9PSED</name>
<sequence>MRWIPLLALSALPAMPLHAAPTCDVFSDPEACLGQPLSALDDRYFSPYSHPTATSIHSTDRDNPARQYVEVRAKEECIYMLYFAHTTSQSARPYAEFEAFRESVRARYPAQEWLQRERYDNLSIYDAPDRQIRLSNRHVVFYSRACPGIEIPVPRK</sequence>
<keyword evidence="1" id="KW-0732">Signal</keyword>
<reference evidence="2 3" key="1">
    <citation type="submission" date="2018-04" db="EMBL/GenBank/DDBJ databases">
        <title>Pseudomonas sp. nov., isolated from mangrove soil.</title>
        <authorList>
            <person name="Chen C."/>
        </authorList>
    </citation>
    <scope>NUCLEOTIDE SEQUENCE [LARGE SCALE GENOMIC DNA]</scope>
    <source>
        <strain evidence="2 3">TC-11</strain>
    </source>
</reference>
<feature type="chain" id="PRO_5015673902" evidence="1">
    <location>
        <begin position="20"/>
        <end position="156"/>
    </location>
</feature>